<dbReference type="STRING" id="7102.A0A2A4IUL6"/>
<evidence type="ECO:0000313" key="2">
    <source>
        <dbReference type="EMBL" id="PCG63455.1"/>
    </source>
</evidence>
<feature type="compositionally biased region" description="Low complexity" evidence="1">
    <location>
        <begin position="54"/>
        <end position="63"/>
    </location>
</feature>
<proteinExistence type="predicted"/>
<organism evidence="2">
    <name type="scientific">Heliothis virescens</name>
    <name type="common">Tobacco budworm moth</name>
    <dbReference type="NCBI Taxonomy" id="7102"/>
    <lineage>
        <taxon>Eukaryota</taxon>
        <taxon>Metazoa</taxon>
        <taxon>Ecdysozoa</taxon>
        <taxon>Arthropoda</taxon>
        <taxon>Hexapoda</taxon>
        <taxon>Insecta</taxon>
        <taxon>Pterygota</taxon>
        <taxon>Neoptera</taxon>
        <taxon>Endopterygota</taxon>
        <taxon>Lepidoptera</taxon>
        <taxon>Glossata</taxon>
        <taxon>Ditrysia</taxon>
        <taxon>Noctuoidea</taxon>
        <taxon>Noctuidae</taxon>
        <taxon>Heliothinae</taxon>
        <taxon>Heliothis</taxon>
    </lineage>
</organism>
<dbReference type="AlphaFoldDB" id="A0A2A4IUL6"/>
<feature type="compositionally biased region" description="Basic residues" evidence="1">
    <location>
        <begin position="112"/>
        <end position="131"/>
    </location>
</feature>
<protein>
    <submittedName>
        <fullName evidence="2">Uncharacterized protein</fullName>
    </submittedName>
</protein>
<accession>A0A2A4IUL6</accession>
<feature type="region of interest" description="Disordered" evidence="1">
    <location>
        <begin position="22"/>
        <end position="131"/>
    </location>
</feature>
<gene>
    <name evidence="2" type="ORF">B5V51_12273</name>
</gene>
<sequence length="352" mass="38191">MSQKARPLFPEIVNKLAEVKESLDDAPGARSPTAQYESEDADSSGPRSCPGCTRGAARSASAPRHAHRRSLSELEWARRAGRPAPPRAPPGRWARRPRPPPAPPAPPGAHHAAARRARRAAARAPRARHLRGVKKILEPHPGSASSPTWRRRRAPVARAWTVGRARRRVAAVVARAVARGSLDGAAQRTPSGAELRRRGSCESGIFSVANEELCPARAGRALRVPVLAGGCHRCWWWRPAAPAAPAPPGEYHILAACCCARYEPAATASVYTDSSEDVASLTGSDSLYCEERLPRHVRSLQISKIVEYFERKGAEFTCSRSRTARPRGGRRARLSVCDGAVRSKLPLFDKKS</sequence>
<name>A0A2A4IUL6_HELVI</name>
<reference evidence="2" key="1">
    <citation type="submission" date="2017-09" db="EMBL/GenBank/DDBJ databases">
        <title>Contemporary evolution of a Lepidopteran species, Heliothis virescens, in response to modern agricultural practices.</title>
        <authorList>
            <person name="Fritz M.L."/>
            <person name="Deyonke A.M."/>
            <person name="Papanicolaou A."/>
            <person name="Micinski S."/>
            <person name="Westbrook J."/>
            <person name="Gould F."/>
        </authorList>
    </citation>
    <scope>NUCLEOTIDE SEQUENCE [LARGE SCALE GENOMIC DNA]</scope>
    <source>
        <strain evidence="2">HvINT-</strain>
        <tissue evidence="2">Whole body</tissue>
    </source>
</reference>
<dbReference type="EMBL" id="NWSH01006410">
    <property type="protein sequence ID" value="PCG63455.1"/>
    <property type="molecule type" value="Genomic_DNA"/>
</dbReference>
<evidence type="ECO:0000256" key="1">
    <source>
        <dbReference type="SAM" id="MobiDB-lite"/>
    </source>
</evidence>
<comment type="caution">
    <text evidence="2">The sequence shown here is derived from an EMBL/GenBank/DDBJ whole genome shotgun (WGS) entry which is preliminary data.</text>
</comment>